<reference evidence="2 3" key="1">
    <citation type="submission" date="2016-07" db="EMBL/GenBank/DDBJ databases">
        <title>Pervasive Adenine N6-methylation of Active Genes in Fungi.</title>
        <authorList>
            <consortium name="DOE Joint Genome Institute"/>
            <person name="Mondo S.J."/>
            <person name="Dannebaum R.O."/>
            <person name="Kuo R.C."/>
            <person name="Labutti K."/>
            <person name="Haridas S."/>
            <person name="Kuo A."/>
            <person name="Salamov A."/>
            <person name="Ahrendt S.R."/>
            <person name="Lipzen A."/>
            <person name="Sullivan W."/>
            <person name="Andreopoulos W.B."/>
            <person name="Clum A."/>
            <person name="Lindquist E."/>
            <person name="Daum C."/>
            <person name="Ramamoorthy G.K."/>
            <person name="Gryganskyi A."/>
            <person name="Culley D."/>
            <person name="Magnuson J.K."/>
            <person name="James T.Y."/>
            <person name="O'Malley M.A."/>
            <person name="Stajich J.E."/>
            <person name="Spatafora J.W."/>
            <person name="Visel A."/>
            <person name="Grigoriev I.V."/>
        </authorList>
    </citation>
    <scope>NUCLEOTIDE SEQUENCE [LARGE SCALE GENOMIC DNA]</scope>
    <source>
        <strain evidence="2 3">CBS 115471</strain>
    </source>
</reference>
<organism evidence="2 3">
    <name type="scientific">Clohesyomyces aquaticus</name>
    <dbReference type="NCBI Taxonomy" id="1231657"/>
    <lineage>
        <taxon>Eukaryota</taxon>
        <taxon>Fungi</taxon>
        <taxon>Dikarya</taxon>
        <taxon>Ascomycota</taxon>
        <taxon>Pezizomycotina</taxon>
        <taxon>Dothideomycetes</taxon>
        <taxon>Pleosporomycetidae</taxon>
        <taxon>Pleosporales</taxon>
        <taxon>Lindgomycetaceae</taxon>
        <taxon>Clohesyomyces</taxon>
    </lineage>
</organism>
<comment type="caution">
    <text evidence="2">The sequence shown here is derived from an EMBL/GenBank/DDBJ whole genome shotgun (WGS) entry which is preliminary data.</text>
</comment>
<dbReference type="OrthoDB" id="3799217at2759"/>
<feature type="transmembrane region" description="Helical" evidence="1">
    <location>
        <begin position="111"/>
        <end position="132"/>
    </location>
</feature>
<dbReference type="EMBL" id="MCFA01000317">
    <property type="protein sequence ID" value="ORX94144.1"/>
    <property type="molecule type" value="Genomic_DNA"/>
</dbReference>
<keyword evidence="3" id="KW-1185">Reference proteome</keyword>
<evidence type="ECO:0000256" key="1">
    <source>
        <dbReference type="SAM" id="Phobius"/>
    </source>
</evidence>
<sequence length="272" mass="30686">MASFSILRVTVLSYFILITVLLILGLSISEIVLEGKVLSAFSNNLQVQVPGTSLAEWLFVPIRPRNLKSGGSEGIIVVGILGVLCALLQMAWILMSWWGMRNFIFRGLGRLTCTVTLICTTASLAILGYVFIEESQRPVLPEYYTFWHDLNFTREFWACTAFPSQISNTDEIYGLAICAHAQAGRWMILPLSNLLLALSILTFVQAWRMNVFGLRKEFPTNILDVEKGDQGSRQSQSSVIPRLQLQRPGELDRKPEILHRNRWSLLGFYAKS</sequence>
<gene>
    <name evidence="2" type="ORF">BCR34DRAFT_226997</name>
</gene>
<dbReference type="AlphaFoldDB" id="A0A1Y1Y9A3"/>
<keyword evidence="1" id="KW-1133">Transmembrane helix</keyword>
<feature type="transmembrane region" description="Helical" evidence="1">
    <location>
        <begin position="186"/>
        <end position="207"/>
    </location>
</feature>
<feature type="transmembrane region" description="Helical" evidence="1">
    <location>
        <begin position="12"/>
        <end position="33"/>
    </location>
</feature>
<evidence type="ECO:0000313" key="2">
    <source>
        <dbReference type="EMBL" id="ORX94144.1"/>
    </source>
</evidence>
<evidence type="ECO:0000313" key="3">
    <source>
        <dbReference type="Proteomes" id="UP000193144"/>
    </source>
</evidence>
<keyword evidence="1" id="KW-0812">Transmembrane</keyword>
<accession>A0A1Y1Y9A3</accession>
<protein>
    <submittedName>
        <fullName evidence="2">Uncharacterized protein</fullName>
    </submittedName>
</protein>
<keyword evidence="1" id="KW-0472">Membrane</keyword>
<feature type="transmembrane region" description="Helical" evidence="1">
    <location>
        <begin position="75"/>
        <end position="99"/>
    </location>
</feature>
<proteinExistence type="predicted"/>
<name>A0A1Y1Y9A3_9PLEO</name>
<dbReference type="Proteomes" id="UP000193144">
    <property type="component" value="Unassembled WGS sequence"/>
</dbReference>